<evidence type="ECO:0000256" key="10">
    <source>
        <dbReference type="ARBA" id="ARBA00044200"/>
    </source>
</evidence>
<evidence type="ECO:0000256" key="12">
    <source>
        <dbReference type="SAM" id="Coils"/>
    </source>
</evidence>
<comment type="subcellular location">
    <subcellularLocation>
        <location evidence="1">Mitochondrion</location>
    </subcellularLocation>
</comment>
<dbReference type="InterPro" id="IPR027417">
    <property type="entry name" value="P-loop_NTPase"/>
</dbReference>
<dbReference type="PANTHER" id="PTHR43381">
    <property type="entry name" value="TRANSLATION INITIATION FACTOR IF-2-RELATED"/>
    <property type="match status" value="1"/>
</dbReference>
<dbReference type="InterPro" id="IPR044145">
    <property type="entry name" value="IF2_II"/>
</dbReference>
<feature type="compositionally biased region" description="Basic and acidic residues" evidence="13">
    <location>
        <begin position="794"/>
        <end position="806"/>
    </location>
</feature>
<dbReference type="InterPro" id="IPR023115">
    <property type="entry name" value="TIF_IF2_dom3"/>
</dbReference>
<dbReference type="CDD" id="cd03692">
    <property type="entry name" value="mtIF2_IVc"/>
    <property type="match status" value="1"/>
</dbReference>
<dbReference type="FunFam" id="3.40.50.10050:FF:000001">
    <property type="entry name" value="Translation initiation factor IF-2"/>
    <property type="match status" value="1"/>
</dbReference>
<feature type="compositionally biased region" description="Low complexity" evidence="13">
    <location>
        <begin position="723"/>
        <end position="736"/>
    </location>
</feature>
<dbReference type="GO" id="GO:0003924">
    <property type="term" value="F:GTPase activity"/>
    <property type="evidence" value="ECO:0007669"/>
    <property type="project" value="InterPro"/>
</dbReference>
<evidence type="ECO:0000256" key="4">
    <source>
        <dbReference type="ARBA" id="ARBA00022741"/>
    </source>
</evidence>
<keyword evidence="6" id="KW-0809">Transit peptide</keyword>
<dbReference type="GO" id="GO:0003743">
    <property type="term" value="F:translation initiation factor activity"/>
    <property type="evidence" value="ECO:0007669"/>
    <property type="project" value="UniProtKB-KW"/>
</dbReference>
<dbReference type="SMART" id="SM00343">
    <property type="entry name" value="ZnF_C2HC"/>
    <property type="match status" value="2"/>
</dbReference>
<dbReference type="InterPro" id="IPR036925">
    <property type="entry name" value="TIF_IF2_dom3_sf"/>
</dbReference>
<keyword evidence="11" id="KW-0862">Zinc</keyword>
<feature type="compositionally biased region" description="Low complexity" evidence="13">
    <location>
        <begin position="674"/>
        <end position="697"/>
    </location>
</feature>
<comment type="function">
    <text evidence="9">One of the essential components for the initiation of protein synthesis. Protects formylmethionyl-tRNA from spontaneous hydrolysis and promotes its binding to the 30S ribosomal subunits. Also involved in the hydrolysis of GTP during the formation of the 70S ribosomal complex.</text>
</comment>
<evidence type="ECO:0000256" key="6">
    <source>
        <dbReference type="ARBA" id="ARBA00022946"/>
    </source>
</evidence>
<keyword evidence="7" id="KW-0496">Mitochondrion</keyword>
<keyword evidence="8" id="KW-0342">GTP-binding</keyword>
<feature type="compositionally biased region" description="Polar residues" evidence="13">
    <location>
        <begin position="343"/>
        <end position="352"/>
    </location>
</feature>
<feature type="signal peptide" evidence="14">
    <location>
        <begin position="1"/>
        <end position="23"/>
    </location>
</feature>
<evidence type="ECO:0000313" key="17">
    <source>
        <dbReference type="EMBL" id="KAK4549086.1"/>
    </source>
</evidence>
<feature type="compositionally biased region" description="Polar residues" evidence="13">
    <location>
        <begin position="40"/>
        <end position="65"/>
    </location>
</feature>
<feature type="compositionally biased region" description="Basic and acidic residues" evidence="13">
    <location>
        <begin position="455"/>
        <end position="466"/>
    </location>
</feature>
<comment type="similarity">
    <text evidence="2">Belongs to the TRAFAC class translation factor GTPase superfamily. Classic translation factor GTPase family. IF-2 subfamily.</text>
</comment>
<feature type="compositionally biased region" description="Basic and acidic residues" evidence="13">
    <location>
        <begin position="80"/>
        <end position="109"/>
    </location>
</feature>
<keyword evidence="18" id="KW-1185">Reference proteome</keyword>
<organism evidence="17 18">
    <name type="scientific">Oleoguttula mirabilis</name>
    <dbReference type="NCBI Taxonomy" id="1507867"/>
    <lineage>
        <taxon>Eukaryota</taxon>
        <taxon>Fungi</taxon>
        <taxon>Dikarya</taxon>
        <taxon>Ascomycota</taxon>
        <taxon>Pezizomycotina</taxon>
        <taxon>Dothideomycetes</taxon>
        <taxon>Dothideomycetidae</taxon>
        <taxon>Mycosphaerellales</taxon>
        <taxon>Teratosphaeriaceae</taxon>
        <taxon>Oleoguttula</taxon>
    </lineage>
</organism>
<dbReference type="HAMAP" id="MF_00100_B">
    <property type="entry name" value="IF_2_B"/>
    <property type="match status" value="1"/>
</dbReference>
<dbReference type="InterPro" id="IPR009000">
    <property type="entry name" value="Transl_B-barrel_sf"/>
</dbReference>
<accession>A0AAV9JUE5</accession>
<evidence type="ECO:0000259" key="16">
    <source>
        <dbReference type="PROSITE" id="PS51722"/>
    </source>
</evidence>
<feature type="coiled-coil region" evidence="12">
    <location>
        <begin position="1382"/>
        <end position="1409"/>
    </location>
</feature>
<feature type="compositionally biased region" description="Basic and acidic residues" evidence="13">
    <location>
        <begin position="117"/>
        <end position="146"/>
    </location>
</feature>
<dbReference type="SUPFAM" id="SSF57756">
    <property type="entry name" value="Retrovirus zinc finger-like domains"/>
    <property type="match status" value="1"/>
</dbReference>
<feature type="region of interest" description="Disordered" evidence="13">
    <location>
        <begin position="794"/>
        <end position="1011"/>
    </location>
</feature>
<keyword evidence="11" id="KW-0479">Metal-binding</keyword>
<feature type="chain" id="PRO_5043597468" description="Translation initiation factor IF-2, mitochondrial" evidence="14">
    <location>
        <begin position="24"/>
        <end position="1639"/>
    </location>
</feature>
<evidence type="ECO:0000256" key="9">
    <source>
        <dbReference type="ARBA" id="ARBA00025162"/>
    </source>
</evidence>
<feature type="domain" description="Tr-type G" evidence="16">
    <location>
        <begin position="1098"/>
        <end position="1267"/>
    </location>
</feature>
<dbReference type="SUPFAM" id="SSF52156">
    <property type="entry name" value="Initiation factor IF2/eIF5b, domain 3"/>
    <property type="match status" value="1"/>
</dbReference>
<dbReference type="PANTHER" id="PTHR43381:SF20">
    <property type="entry name" value="TRANSLATION INITIATION FACTOR IF-2, MITOCHONDRIAL"/>
    <property type="match status" value="1"/>
</dbReference>
<evidence type="ECO:0000256" key="2">
    <source>
        <dbReference type="ARBA" id="ARBA00007733"/>
    </source>
</evidence>
<evidence type="ECO:0000256" key="14">
    <source>
        <dbReference type="SAM" id="SignalP"/>
    </source>
</evidence>
<feature type="compositionally biased region" description="Basic and acidic residues" evidence="13">
    <location>
        <begin position="311"/>
        <end position="321"/>
    </location>
</feature>
<feature type="compositionally biased region" description="Basic and acidic residues" evidence="13">
    <location>
        <begin position="163"/>
        <end position="172"/>
    </location>
</feature>
<feature type="compositionally biased region" description="Basic and acidic residues" evidence="13">
    <location>
        <begin position="366"/>
        <end position="380"/>
    </location>
</feature>
<feature type="compositionally biased region" description="Low complexity" evidence="13">
    <location>
        <begin position="634"/>
        <end position="648"/>
    </location>
</feature>
<dbReference type="NCBIfam" id="TIGR00231">
    <property type="entry name" value="small_GTP"/>
    <property type="match status" value="1"/>
</dbReference>
<feature type="region of interest" description="Disordered" evidence="13">
    <location>
        <begin position="39"/>
        <end position="762"/>
    </location>
</feature>
<dbReference type="InterPro" id="IPR000795">
    <property type="entry name" value="T_Tr_GTP-bd_dom"/>
</dbReference>
<dbReference type="Gene3D" id="2.40.30.10">
    <property type="entry name" value="Translation factors"/>
    <property type="match status" value="2"/>
</dbReference>
<feature type="compositionally biased region" description="Low complexity" evidence="13">
    <location>
        <begin position="564"/>
        <end position="579"/>
    </location>
</feature>
<protein>
    <recommendedName>
        <fullName evidence="10">Translation initiation factor IF-2, mitochondrial</fullName>
    </recommendedName>
</protein>
<dbReference type="Pfam" id="PF00009">
    <property type="entry name" value="GTP_EFTU"/>
    <property type="match status" value="1"/>
</dbReference>
<dbReference type="GO" id="GO:0005525">
    <property type="term" value="F:GTP binding"/>
    <property type="evidence" value="ECO:0007669"/>
    <property type="project" value="UniProtKB-KW"/>
</dbReference>
<evidence type="ECO:0000256" key="11">
    <source>
        <dbReference type="PROSITE-ProRule" id="PRU00047"/>
    </source>
</evidence>
<dbReference type="GO" id="GO:0005739">
    <property type="term" value="C:mitochondrion"/>
    <property type="evidence" value="ECO:0007669"/>
    <property type="project" value="UniProtKB-SubCell"/>
</dbReference>
<dbReference type="Gene3D" id="4.10.60.10">
    <property type="entry name" value="Zinc finger, CCHC-type"/>
    <property type="match status" value="1"/>
</dbReference>
<dbReference type="Gene3D" id="3.40.50.10050">
    <property type="entry name" value="Translation initiation factor IF- 2, domain 3"/>
    <property type="match status" value="1"/>
</dbReference>
<keyword evidence="3" id="KW-0396">Initiation factor</keyword>
<dbReference type="FunFam" id="2.40.30.10:FF:000007">
    <property type="entry name" value="Translation initiation factor IF-2"/>
    <property type="match status" value="1"/>
</dbReference>
<feature type="compositionally biased region" description="Basic and acidic residues" evidence="13">
    <location>
        <begin position="863"/>
        <end position="912"/>
    </location>
</feature>
<dbReference type="InterPro" id="IPR036875">
    <property type="entry name" value="Znf_CCHC_sf"/>
</dbReference>
<feature type="compositionally biased region" description="Basic and acidic residues" evidence="13">
    <location>
        <begin position="254"/>
        <end position="270"/>
    </location>
</feature>
<evidence type="ECO:0000256" key="5">
    <source>
        <dbReference type="ARBA" id="ARBA00022917"/>
    </source>
</evidence>
<feature type="compositionally biased region" description="Basic and acidic residues" evidence="13">
    <location>
        <begin position="611"/>
        <end position="620"/>
    </location>
</feature>
<feature type="compositionally biased region" description="Basic and acidic residues" evidence="13">
    <location>
        <begin position="328"/>
        <end position="341"/>
    </location>
</feature>
<dbReference type="FunFam" id="3.40.50.300:FF:000019">
    <property type="entry name" value="Translation initiation factor IF-2"/>
    <property type="match status" value="1"/>
</dbReference>
<dbReference type="PROSITE" id="PS50158">
    <property type="entry name" value="ZF_CCHC"/>
    <property type="match status" value="2"/>
</dbReference>
<dbReference type="CDD" id="cd03702">
    <property type="entry name" value="IF2_mtIF2_II"/>
    <property type="match status" value="1"/>
</dbReference>
<comment type="caution">
    <text evidence="17">The sequence shown here is derived from an EMBL/GenBank/DDBJ whole genome shotgun (WGS) entry which is preliminary data.</text>
</comment>
<feature type="compositionally biased region" description="Basic and acidic residues" evidence="13">
    <location>
        <begin position="192"/>
        <end position="207"/>
    </location>
</feature>
<dbReference type="EMBL" id="JAVFHQ010000005">
    <property type="protein sequence ID" value="KAK4549086.1"/>
    <property type="molecule type" value="Genomic_DNA"/>
</dbReference>
<dbReference type="InterPro" id="IPR000178">
    <property type="entry name" value="TF_IF2_bacterial-like"/>
</dbReference>
<dbReference type="PROSITE" id="PS51722">
    <property type="entry name" value="G_TR_2"/>
    <property type="match status" value="1"/>
</dbReference>
<dbReference type="Pfam" id="PF22042">
    <property type="entry name" value="EF-G_D2"/>
    <property type="match status" value="1"/>
</dbReference>
<feature type="compositionally biased region" description="Low complexity" evidence="13">
    <location>
        <begin position="407"/>
        <end position="423"/>
    </location>
</feature>
<feature type="compositionally biased region" description="Polar residues" evidence="13">
    <location>
        <begin position="587"/>
        <end position="599"/>
    </location>
</feature>
<keyword evidence="4" id="KW-0547">Nucleotide-binding</keyword>
<dbReference type="Proteomes" id="UP001324427">
    <property type="component" value="Unassembled WGS sequence"/>
</dbReference>
<reference evidence="17 18" key="1">
    <citation type="submission" date="2021-11" db="EMBL/GenBank/DDBJ databases">
        <title>Black yeast isolated from Biological Soil Crust.</title>
        <authorList>
            <person name="Kurbessoian T."/>
        </authorList>
    </citation>
    <scope>NUCLEOTIDE SEQUENCE [LARGE SCALE GENOMIC DNA]</scope>
    <source>
        <strain evidence="17 18">CCFEE 5522</strain>
    </source>
</reference>
<dbReference type="SUPFAM" id="SSF50447">
    <property type="entry name" value="Translation proteins"/>
    <property type="match status" value="2"/>
</dbReference>
<sequence>MRRQRVLRTTSSLCLICACRLTADLPSVLTPAAPFFQPRRQITTTRAPKQSASPATAEAPNNGTPSAGAFDPNSSLTRSEQLEKAALRDRRAAREREAQEAADAQRRQQEAAARAVAEQRRGERDAREAVQRGEQAKVAEQWRQEQEIAQAEAAKRGAAAAVEAKREAESQRLLRNRPKGEGNVYRTTGGDGVRRTTGEDGRVKEPNKGGSGSGEAAEGPSRIRSIGGGPRSAFSRVPRDDGSEAPRTAGQGGRDGRRESQQRFDGRQDMSRGQSAQQQKRHDDPFAPTRQASRPQRVAMPAFGGGASPGHEQEQDLRPKESGWGARAVERAPLKYGEERPNANITEATETYGQRFVAAQGGNGGDAHRRAHDDEQETRQQHSLTRRPSADNALHTAFGGASGGGEPQQQQQQQRWPSQPQQQRLSRDPLAFSERSPSAGAPRAYGPSSQYQYRFRPEAARAEERGPPPPFSEQGRDGSGRPVAAAVRDGQDSNGWPAAAAAKENRGWGSEEAQSQSQSLASLRSRPGGDEWGSSRRAPLSQHDDGQQDLQSSRALADYGLGGQRQAQQQQRGTPQQEQSVPYRPQPRQSAQSTDSIGSYQPPPPPPPPPRQRDERDERSTGYNNSGYQATMFDAQDYDQQQQQQKMQSGFDEEQAANWQHLRRRNSAPPPPSSAAAPAQRDQQQHYYPPHQQQQQQSSPRGDEAWIDRQFQAHLQQRPQPPSVSSTSSFPSPFDPEFTDAQAPEFDRRRTVASQRCGRCGEAGHVARECEGPVRTKCNVCGQAGHYAYDCPRNERSKAYRKEQQEAGRYQRGGLDGDAFAGRAAPSGGFGGGDRSGMARRTQSAGPSAFGEMRQSEEASDAFSDRGHARRKFDPEREGGLNGDLRDRTPRRQRFDEGEKEDALSDVRDRVLQRPGAAESAPQNDVEEGDEQPAERVLRSRKFADDAPAKKEKSGRPGRRRGEDEEEDDESGAARDERNMRKAARKADKEKVQSDKQAKAAERKARQVEARSQVKLPEFVSVATLAQTLGVRYENFVARLERLGYDDVFPGKVLNAETSGMIAMEYDFEPVFESTSPEADERDLKARPEVEDKEFLPTRPPVVTIMGHVDHGKTTILDYLRKSSVAAGEAGGITQHIGAFSVPLASSGKTITFLDTPGHAAFLAMRQRGAHVTDIVILVVAADDSVKPQTLEAIKHARAAGVPMIVAVNKMDREEADLQRVKQDLARHGVEIEDFGGETQVVPVSGKTGEGMEALEESVVTLSEILDQRAEMDGLVEGWVLEATTKKAGRVATVLVRRGTLRVGAVIVAGKTWARVRTLRNEAGQAVREVGPGMPVEVDGWRDQPAAGDEVLQAGSEQKAGDVVAFRVEREEREKTAQDMEAINEARRVEQAKREREKLAERAKKAGDVAYFEAAARADEAAAAEEQQTTGQMSVPFIIKADVSGSAEAVSAYILSVASPLIAPRILRSQVGGINESDVELAAAAQGHIISFNLPADEGMKGQAEARGVKVLENNIIYRVLDDVKAVLEAKLPPVVTQRVLGEAEVGAAFEIGVGGRKTVKIAGCKVRNGVVGRGGRVRVLRGSEKVYDGTIDSLKNVKKDVQEMRKGTECGMGFEGWDGFEVGDQIQTYEEVSERRRL</sequence>
<dbReference type="InterPro" id="IPR001878">
    <property type="entry name" value="Znf_CCHC"/>
</dbReference>
<keyword evidence="14" id="KW-0732">Signal</keyword>
<dbReference type="Pfam" id="PF11987">
    <property type="entry name" value="IF-2"/>
    <property type="match status" value="1"/>
</dbReference>
<feature type="compositionally biased region" description="Low complexity" evidence="13">
    <location>
        <begin position="510"/>
        <end position="526"/>
    </location>
</feature>
<evidence type="ECO:0000313" key="18">
    <source>
        <dbReference type="Proteomes" id="UP001324427"/>
    </source>
</evidence>
<evidence type="ECO:0000256" key="3">
    <source>
        <dbReference type="ARBA" id="ARBA00022540"/>
    </source>
</evidence>
<name>A0AAV9JUE5_9PEZI</name>
<dbReference type="CDD" id="cd01887">
    <property type="entry name" value="IF2_eIF5B"/>
    <property type="match status" value="1"/>
</dbReference>
<dbReference type="Gene3D" id="3.40.50.300">
    <property type="entry name" value="P-loop containing nucleotide triphosphate hydrolases"/>
    <property type="match status" value="1"/>
</dbReference>
<dbReference type="FunFam" id="2.40.30.10:FF:000008">
    <property type="entry name" value="Translation initiation factor IF-2"/>
    <property type="match status" value="1"/>
</dbReference>
<evidence type="ECO:0000256" key="13">
    <source>
        <dbReference type="SAM" id="MobiDB-lite"/>
    </source>
</evidence>
<dbReference type="GO" id="GO:0003676">
    <property type="term" value="F:nucleic acid binding"/>
    <property type="evidence" value="ECO:0007669"/>
    <property type="project" value="InterPro"/>
</dbReference>
<feature type="compositionally biased region" description="Low complexity" evidence="13">
    <location>
        <begin position="147"/>
        <end position="162"/>
    </location>
</feature>
<keyword evidence="5" id="KW-0648">Protein biosynthesis</keyword>
<feature type="compositionally biased region" description="Basic and acidic residues" evidence="13">
    <location>
        <begin position="972"/>
        <end position="1009"/>
    </location>
</feature>
<dbReference type="PROSITE" id="PS01176">
    <property type="entry name" value="IF2"/>
    <property type="match status" value="1"/>
</dbReference>
<feature type="compositionally biased region" description="Pro residues" evidence="13">
    <location>
        <begin position="601"/>
        <end position="610"/>
    </location>
</feature>
<feature type="compositionally biased region" description="Basic and acidic residues" evidence="13">
    <location>
        <begin position="933"/>
        <end position="963"/>
    </location>
</feature>
<dbReference type="Pfam" id="PF00098">
    <property type="entry name" value="zf-CCHC"/>
    <property type="match status" value="1"/>
</dbReference>
<keyword evidence="12" id="KW-0175">Coiled coil</keyword>
<evidence type="ECO:0000259" key="15">
    <source>
        <dbReference type="PROSITE" id="PS50158"/>
    </source>
</evidence>
<gene>
    <name evidence="17" type="ORF">LTR36_007542</name>
</gene>
<evidence type="ECO:0000256" key="7">
    <source>
        <dbReference type="ARBA" id="ARBA00023128"/>
    </source>
</evidence>
<evidence type="ECO:0000256" key="1">
    <source>
        <dbReference type="ARBA" id="ARBA00004173"/>
    </source>
</evidence>
<feature type="domain" description="CCHC-type" evidence="15">
    <location>
        <begin position="756"/>
        <end position="770"/>
    </location>
</feature>
<dbReference type="InterPro" id="IPR015760">
    <property type="entry name" value="TIF_IF2"/>
</dbReference>
<feature type="domain" description="CCHC-type" evidence="15">
    <location>
        <begin position="777"/>
        <end position="793"/>
    </location>
</feature>
<dbReference type="SUPFAM" id="SSF52540">
    <property type="entry name" value="P-loop containing nucleoside triphosphate hydrolases"/>
    <property type="match status" value="1"/>
</dbReference>
<dbReference type="GO" id="GO:0008270">
    <property type="term" value="F:zinc ion binding"/>
    <property type="evidence" value="ECO:0007669"/>
    <property type="project" value="UniProtKB-KW"/>
</dbReference>
<dbReference type="InterPro" id="IPR053905">
    <property type="entry name" value="EF-G-like_DII"/>
</dbReference>
<evidence type="ECO:0000256" key="8">
    <source>
        <dbReference type="ARBA" id="ARBA00023134"/>
    </source>
</evidence>
<dbReference type="PROSITE" id="PS51257">
    <property type="entry name" value="PROKAR_LIPOPROTEIN"/>
    <property type="match status" value="1"/>
</dbReference>
<proteinExistence type="inferred from homology"/>
<dbReference type="InterPro" id="IPR005225">
    <property type="entry name" value="Small_GTP-bd"/>
</dbReference>
<keyword evidence="11" id="KW-0863">Zinc-finger</keyword>